<evidence type="ECO:0000313" key="1">
    <source>
        <dbReference type="EnsemblMetazoa" id="SCAU003676-PA"/>
    </source>
</evidence>
<dbReference type="EnsemblMetazoa" id="SCAU003676-RA">
    <property type="protein sequence ID" value="SCAU003676-PA"/>
    <property type="gene ID" value="SCAU003676"/>
</dbReference>
<dbReference type="Proteomes" id="UP000095300">
    <property type="component" value="Unassembled WGS sequence"/>
</dbReference>
<gene>
    <name evidence="1" type="primary">106088883</name>
</gene>
<dbReference type="Pfam" id="PF07841">
    <property type="entry name" value="DM4_12"/>
    <property type="match status" value="1"/>
</dbReference>
<dbReference type="VEuPathDB" id="VectorBase:SCAU003676"/>
<dbReference type="InterPro" id="IPR006631">
    <property type="entry name" value="DM4_12"/>
</dbReference>
<dbReference type="PANTHER" id="PTHR21398">
    <property type="entry name" value="AGAP007094-PA"/>
    <property type="match status" value="1"/>
</dbReference>
<sequence>MPFNLSSFYMAPIWASRNNEISKRQTNENDYDFNPLEFYRSLESIIESYGFDKSCWKRSICELARHPFERIDDNWLIDLVTFVMTPSQFKIISAHEAEEQPNPYNLAEHLGRSGKLCHHLYPKCKNDPLNMLTIVFE</sequence>
<protein>
    <submittedName>
        <fullName evidence="1">Uncharacterized protein</fullName>
    </submittedName>
</protein>
<dbReference type="AlphaFoldDB" id="A0A1I8P0C0"/>
<dbReference type="PANTHER" id="PTHR21398:SF4">
    <property type="entry name" value="AGAP002980-PA"/>
    <property type="match status" value="1"/>
</dbReference>
<dbReference type="KEGG" id="scac:106088883"/>
<keyword evidence="2" id="KW-1185">Reference proteome</keyword>
<proteinExistence type="predicted"/>
<name>A0A1I8P0C0_STOCA</name>
<evidence type="ECO:0000313" key="2">
    <source>
        <dbReference type="Proteomes" id="UP000095300"/>
    </source>
</evidence>
<reference evidence="1" key="1">
    <citation type="submission" date="2020-05" db="UniProtKB">
        <authorList>
            <consortium name="EnsemblMetazoa"/>
        </authorList>
    </citation>
    <scope>IDENTIFICATION</scope>
    <source>
        <strain evidence="1">USDA</strain>
    </source>
</reference>
<dbReference type="SMART" id="SM00718">
    <property type="entry name" value="DM4_12"/>
    <property type="match status" value="1"/>
</dbReference>
<accession>A0A1I8P0C0</accession>
<dbReference type="OrthoDB" id="8186940at2759"/>
<organism evidence="1 2">
    <name type="scientific">Stomoxys calcitrans</name>
    <name type="common">Stable fly</name>
    <name type="synonym">Conops calcitrans</name>
    <dbReference type="NCBI Taxonomy" id="35570"/>
    <lineage>
        <taxon>Eukaryota</taxon>
        <taxon>Metazoa</taxon>
        <taxon>Ecdysozoa</taxon>
        <taxon>Arthropoda</taxon>
        <taxon>Hexapoda</taxon>
        <taxon>Insecta</taxon>
        <taxon>Pterygota</taxon>
        <taxon>Neoptera</taxon>
        <taxon>Endopterygota</taxon>
        <taxon>Diptera</taxon>
        <taxon>Brachycera</taxon>
        <taxon>Muscomorpha</taxon>
        <taxon>Muscoidea</taxon>
        <taxon>Muscidae</taxon>
        <taxon>Stomoxys</taxon>
    </lineage>
</organism>